<comment type="subcellular location">
    <subcellularLocation>
        <location evidence="1">Membrane</location>
        <topology evidence="1">Single-pass membrane protein</topology>
    </subcellularLocation>
</comment>
<organism evidence="7 8">
    <name type="scientific">Apiospora marii</name>
    <dbReference type="NCBI Taxonomy" id="335849"/>
    <lineage>
        <taxon>Eukaryota</taxon>
        <taxon>Fungi</taxon>
        <taxon>Dikarya</taxon>
        <taxon>Ascomycota</taxon>
        <taxon>Pezizomycotina</taxon>
        <taxon>Sordariomycetes</taxon>
        <taxon>Xylariomycetidae</taxon>
        <taxon>Amphisphaeriales</taxon>
        <taxon>Apiosporaceae</taxon>
        <taxon>Apiospora</taxon>
    </lineage>
</organism>
<feature type="region of interest" description="Disordered" evidence="5">
    <location>
        <begin position="156"/>
        <end position="175"/>
    </location>
</feature>
<accession>A0ABR1SIW3</accession>
<proteinExistence type="predicted"/>
<evidence type="ECO:0000256" key="5">
    <source>
        <dbReference type="SAM" id="MobiDB-lite"/>
    </source>
</evidence>
<feature type="transmembrane region" description="Helical" evidence="6">
    <location>
        <begin position="180"/>
        <end position="204"/>
    </location>
</feature>
<feature type="compositionally biased region" description="Low complexity" evidence="5">
    <location>
        <begin position="156"/>
        <end position="171"/>
    </location>
</feature>
<evidence type="ECO:0000256" key="2">
    <source>
        <dbReference type="ARBA" id="ARBA00022692"/>
    </source>
</evidence>
<dbReference type="Proteomes" id="UP001396898">
    <property type="component" value="Unassembled WGS sequence"/>
</dbReference>
<dbReference type="PANTHER" id="PTHR15549:SF33">
    <property type="entry name" value="MEMBRANE PROTEIN WSC4, PUTATIVE (AFU_ORTHOLOGUE AFUA_5G09020)-RELATED"/>
    <property type="match status" value="1"/>
</dbReference>
<dbReference type="PANTHER" id="PTHR15549">
    <property type="entry name" value="PAIRED IMMUNOGLOBULIN-LIKE TYPE 2 RECEPTOR"/>
    <property type="match status" value="1"/>
</dbReference>
<evidence type="ECO:0000313" key="7">
    <source>
        <dbReference type="EMBL" id="KAK8033665.1"/>
    </source>
</evidence>
<keyword evidence="3 6" id="KW-1133">Transmembrane helix</keyword>
<dbReference type="EMBL" id="JAQQWI010000006">
    <property type="protein sequence ID" value="KAK8033665.1"/>
    <property type="molecule type" value="Genomic_DNA"/>
</dbReference>
<gene>
    <name evidence="7" type="ORF">PG991_003063</name>
</gene>
<name>A0ABR1SIW3_9PEZI</name>
<protein>
    <recommendedName>
        <fullName evidence="9">Mid2 domain-containing protein</fullName>
    </recommendedName>
</protein>
<evidence type="ECO:0000256" key="4">
    <source>
        <dbReference type="ARBA" id="ARBA00023136"/>
    </source>
</evidence>
<evidence type="ECO:0000256" key="1">
    <source>
        <dbReference type="ARBA" id="ARBA00004167"/>
    </source>
</evidence>
<evidence type="ECO:0008006" key="9">
    <source>
        <dbReference type="Google" id="ProtNLM"/>
    </source>
</evidence>
<evidence type="ECO:0000256" key="3">
    <source>
        <dbReference type="ARBA" id="ARBA00022989"/>
    </source>
</evidence>
<reference evidence="7 8" key="1">
    <citation type="submission" date="2023-01" db="EMBL/GenBank/DDBJ databases">
        <title>Analysis of 21 Apiospora genomes using comparative genomics revels a genus with tremendous synthesis potential of carbohydrate active enzymes and secondary metabolites.</title>
        <authorList>
            <person name="Sorensen T."/>
        </authorList>
    </citation>
    <scope>NUCLEOTIDE SEQUENCE [LARGE SCALE GENOMIC DNA]</scope>
    <source>
        <strain evidence="7 8">CBS 20057</strain>
    </source>
</reference>
<keyword evidence="8" id="KW-1185">Reference proteome</keyword>
<evidence type="ECO:0000256" key="6">
    <source>
        <dbReference type="SAM" id="Phobius"/>
    </source>
</evidence>
<keyword evidence="4 6" id="KW-0472">Membrane</keyword>
<feature type="compositionally biased region" description="Low complexity" evidence="5">
    <location>
        <begin position="218"/>
        <end position="234"/>
    </location>
</feature>
<comment type="caution">
    <text evidence="7">The sequence shown here is derived from an EMBL/GenBank/DDBJ whole genome shotgun (WGS) entry which is preliminary data.</text>
</comment>
<sequence>MTTTATPSLQSYSLHPFDVACHQTSDYWIWSWGAPSDGRTVLGGTSQIASCLPLSWDSTKTYAATACPPDFTSACEAKSDRVVTCCPSARYFMCNTESPNRNHLDWFKCQLQYESTGTHMVTIVNMKSQGDTTTTMATQRPDRHLHALAVVYQTPAVTDAPSSTPTAPPSSSGGGLSTGAAIGIGVGVALGVVLVVAALALWILRRRRRDSSQQPSKPEATTAAPGPATDAPHPLNRDPPSEMQGEEMKNAAAVEASAYNYSTHPTPGHTVPGRHEMEVDQDRRTELPT</sequence>
<dbReference type="InterPro" id="IPR051694">
    <property type="entry name" value="Immunoregulatory_rcpt-like"/>
</dbReference>
<keyword evidence="2 6" id="KW-0812">Transmembrane</keyword>
<evidence type="ECO:0000313" key="8">
    <source>
        <dbReference type="Proteomes" id="UP001396898"/>
    </source>
</evidence>
<feature type="region of interest" description="Disordered" evidence="5">
    <location>
        <begin position="208"/>
        <end position="289"/>
    </location>
</feature>
<feature type="compositionally biased region" description="Basic and acidic residues" evidence="5">
    <location>
        <begin position="273"/>
        <end position="289"/>
    </location>
</feature>